<feature type="compositionally biased region" description="Basic residues" evidence="2">
    <location>
        <begin position="1382"/>
        <end position="1395"/>
    </location>
</feature>
<feature type="compositionally biased region" description="Basic and acidic residues" evidence="2">
    <location>
        <begin position="1348"/>
        <end position="1365"/>
    </location>
</feature>
<feature type="compositionally biased region" description="Basic and acidic residues" evidence="2">
    <location>
        <begin position="1651"/>
        <end position="1662"/>
    </location>
</feature>
<feature type="compositionally biased region" description="Basic and acidic residues" evidence="2">
    <location>
        <begin position="1309"/>
        <end position="1322"/>
    </location>
</feature>
<dbReference type="InParanoid" id="B3RS44"/>
<feature type="compositionally biased region" description="Basic residues" evidence="2">
    <location>
        <begin position="1423"/>
        <end position="1438"/>
    </location>
</feature>
<dbReference type="KEGG" id="tad:TRIADDRAFT_54468"/>
<dbReference type="STRING" id="10228.B3RS44"/>
<dbReference type="OrthoDB" id="6262491at2759"/>
<dbReference type="eggNOG" id="ENOG502QTCV">
    <property type="taxonomic scope" value="Eukaryota"/>
</dbReference>
<dbReference type="PhylomeDB" id="B3RS44"/>
<dbReference type="InterPro" id="IPR016024">
    <property type="entry name" value="ARM-type_fold"/>
</dbReference>
<feature type="compositionally biased region" description="Basic and acidic residues" evidence="2">
    <location>
        <begin position="1524"/>
        <end position="1541"/>
    </location>
</feature>
<feature type="region of interest" description="Disordered" evidence="2">
    <location>
        <begin position="941"/>
        <end position="985"/>
    </location>
</feature>
<feature type="compositionally biased region" description="Polar residues" evidence="2">
    <location>
        <begin position="1409"/>
        <end position="1422"/>
    </location>
</feature>
<feature type="region of interest" description="Disordered" evidence="2">
    <location>
        <begin position="896"/>
        <end position="919"/>
    </location>
</feature>
<dbReference type="Pfam" id="PF00400">
    <property type="entry name" value="WD40"/>
    <property type="match status" value="1"/>
</dbReference>
<feature type="region of interest" description="Disordered" evidence="2">
    <location>
        <begin position="1202"/>
        <end position="1290"/>
    </location>
</feature>
<dbReference type="SUPFAM" id="SSF48371">
    <property type="entry name" value="ARM repeat"/>
    <property type="match status" value="1"/>
</dbReference>
<keyword evidence="1" id="KW-0853">WD repeat</keyword>
<feature type="region of interest" description="Disordered" evidence="2">
    <location>
        <begin position="768"/>
        <end position="792"/>
    </location>
</feature>
<dbReference type="Proteomes" id="UP000009022">
    <property type="component" value="Unassembled WGS sequence"/>
</dbReference>
<keyword evidence="4" id="KW-1185">Reference proteome</keyword>
<feature type="compositionally biased region" description="Basic and acidic residues" evidence="2">
    <location>
        <begin position="1229"/>
        <end position="1250"/>
    </location>
</feature>
<dbReference type="Gene3D" id="1.25.10.10">
    <property type="entry name" value="Leucine-rich Repeat Variant"/>
    <property type="match status" value="1"/>
</dbReference>
<dbReference type="RefSeq" id="XP_002110449.1">
    <property type="nucleotide sequence ID" value="XM_002110413.1"/>
</dbReference>
<evidence type="ECO:0000256" key="1">
    <source>
        <dbReference type="PROSITE-ProRule" id="PRU00221"/>
    </source>
</evidence>
<feature type="compositionally biased region" description="Polar residues" evidence="2">
    <location>
        <begin position="1512"/>
        <end position="1523"/>
    </location>
</feature>
<feature type="compositionally biased region" description="Polar residues" evidence="2">
    <location>
        <begin position="781"/>
        <end position="792"/>
    </location>
</feature>
<dbReference type="SMART" id="SM00320">
    <property type="entry name" value="WD40"/>
    <property type="match status" value="5"/>
</dbReference>
<gene>
    <name evidence="3" type="ORF">TRIADDRAFT_54468</name>
</gene>
<feature type="compositionally biased region" description="Low complexity" evidence="2">
    <location>
        <begin position="1566"/>
        <end position="1583"/>
    </location>
</feature>
<feature type="repeat" description="WD" evidence="1">
    <location>
        <begin position="566"/>
        <end position="590"/>
    </location>
</feature>
<feature type="compositionally biased region" description="Basic residues" evidence="2">
    <location>
        <begin position="1699"/>
        <end position="1709"/>
    </location>
</feature>
<dbReference type="InterPro" id="IPR036322">
    <property type="entry name" value="WD40_repeat_dom_sf"/>
</dbReference>
<proteinExistence type="predicted"/>
<dbReference type="PROSITE" id="PS50294">
    <property type="entry name" value="WD_REPEATS_REGION"/>
    <property type="match status" value="1"/>
</dbReference>
<dbReference type="InterPro" id="IPR011989">
    <property type="entry name" value="ARM-like"/>
</dbReference>
<evidence type="ECO:0000313" key="3">
    <source>
        <dbReference type="EMBL" id="EDV26453.1"/>
    </source>
</evidence>
<dbReference type="InterPro" id="IPR001680">
    <property type="entry name" value="WD40_rpt"/>
</dbReference>
<feature type="region of interest" description="Disordered" evidence="2">
    <location>
        <begin position="1686"/>
        <end position="1712"/>
    </location>
</feature>
<evidence type="ECO:0000313" key="4">
    <source>
        <dbReference type="Proteomes" id="UP000009022"/>
    </source>
</evidence>
<feature type="compositionally biased region" description="Basic and acidic residues" evidence="2">
    <location>
        <begin position="905"/>
        <end position="919"/>
    </location>
</feature>
<evidence type="ECO:0000256" key="2">
    <source>
        <dbReference type="SAM" id="MobiDB-lite"/>
    </source>
</evidence>
<feature type="compositionally biased region" description="Polar residues" evidence="2">
    <location>
        <begin position="1542"/>
        <end position="1556"/>
    </location>
</feature>
<reference evidence="3 4" key="1">
    <citation type="journal article" date="2008" name="Nature">
        <title>The Trichoplax genome and the nature of placozoans.</title>
        <authorList>
            <person name="Srivastava M."/>
            <person name="Begovic E."/>
            <person name="Chapman J."/>
            <person name="Putnam N.H."/>
            <person name="Hellsten U."/>
            <person name="Kawashima T."/>
            <person name="Kuo A."/>
            <person name="Mitros T."/>
            <person name="Salamov A."/>
            <person name="Carpenter M.L."/>
            <person name="Signorovitch A.Y."/>
            <person name="Moreno M.A."/>
            <person name="Kamm K."/>
            <person name="Grimwood J."/>
            <person name="Schmutz J."/>
            <person name="Shapiro H."/>
            <person name="Grigoriev I.V."/>
            <person name="Buss L.W."/>
            <person name="Schierwater B."/>
            <person name="Dellaporta S.L."/>
            <person name="Rokhsar D.S."/>
        </authorList>
    </citation>
    <scope>NUCLEOTIDE SEQUENCE [LARGE SCALE GENOMIC DNA]</scope>
    <source>
        <strain evidence="3 4">Grell-BS-1999</strain>
    </source>
</reference>
<dbReference type="PANTHER" id="PTHR45532">
    <property type="entry name" value="WD REPEAT-CONTAINING PROTEIN 97"/>
    <property type="match status" value="1"/>
</dbReference>
<name>B3RS44_TRIAD</name>
<dbReference type="PANTHER" id="PTHR45532:SF4">
    <property type="entry name" value="WD REPEAT-CONTAINING PROTEIN 55 HOMOLOG"/>
    <property type="match status" value="1"/>
</dbReference>
<dbReference type="SUPFAM" id="SSF50978">
    <property type="entry name" value="WD40 repeat-like"/>
    <property type="match status" value="2"/>
</dbReference>
<dbReference type="CTD" id="6752198"/>
<feature type="repeat" description="WD" evidence="1">
    <location>
        <begin position="224"/>
        <end position="265"/>
    </location>
</feature>
<protein>
    <submittedName>
        <fullName evidence="3">Uncharacterized protein</fullName>
    </submittedName>
</protein>
<accession>B3RS44</accession>
<feature type="region of interest" description="Disordered" evidence="2">
    <location>
        <begin position="1306"/>
        <end position="1664"/>
    </location>
</feature>
<sequence>MDDIKLDSWKNELARIKYTLKTTESYPLTLHNGLQLEHQMVHPFPVRCITYASAKTGQQFISHLGSGSNTQINIWTIANAGFTKKFQRIKIQSITINHLTYVAKHRVFVGFCQDLYLRVFSSVFDELSRALCPTTVLSVFYNEPTDEIFTCGVGFISIWKFGNKINDPLEPGRNIPTTVTPDKWVTGFEVYPNAEKLLAISGDGIFVLDYYVWNLMVYSLIHTFHGHLQSVTGLIVHPHEPLLLSSSTDHTLRTWRLDTFEETCRINVGDAILGMKLLNNHQLFYHSKDTIKVWNLNHRICGNSFSCDKNVLRYDKVTTVAVMQTDDAIEVEYLEDNKVPSLSLLFAGLYNGEISLLHGSNTRMENIAAHGGAIIRLTVSERNINSTGIGRYCRLVSLGNDRIVRIWRVNVIHPETIYLSGLRSVTLDGVPTNVCMMDNALCVSMRDYSTVIYQLHETKGGEYIHQLSSPDHTKDNASDADNKLKNRALSLNTSKSVGLEAPSSENRSITAMTTRTFETIEEVESSDSLLNLSRERHATVLTQASSHWSYTDAYTVIDISCCSALQLFVTSARDGSVKVWDTENGLVREMVFDDSIRGVTFMNKRGDILIGFQKHISMIPVHNYLPPQYLEKLIEMDFEDEPIEEPAPFNTEAQFWYKKDSIPTLPVPLEWRLQDHPNYDLRAIRIANMSMNKTEAFHPTLLSRLYYGLSNTEFISKDDIERGEKAIRIFLKQGVLIKKRLKDKLHSLARRARARTLVLKEESEPAQVTDLISKKSEGNSRKTSLTNASNDLVTGNNVDDSDILSQNIYKDEMEESEVKKLDAMVDGMITEIASVVFDDNFSLLYHDGYVPNSVARKLLEDFMPDLHSVVVLPPAQKKKDPSMEFEVLPEENDEEDRVFIWSDSNSEKESKETDTSKEKLVDNRTRTYTFDFSGKRIKKPFKKKKKEESKDSNAAQETVAKSKPRKGVRIRFQKQSLPPPTEKKSVKVAKDNLADLVYEGDRSLEDVLKRLAKLGFMPRGISQTKDSILKVFLMMIDHCTTVVHQEICAGIISINKFNGLDENDIDTVVKKLIEQLNHPLPQVRLNATQALSTMGIKNKSIMVAMLPRLVDSQASIRDEAKVLLEISSFITNREDLIKLMEELGALKTVEQVDEAELIADIADRQVKGEDMENTDRMSAWLADVPSEEKDVIDDFLEGAEVPAEEENAVSQEELGLSEEKSDTMVPSTTEKDVIHTNDEVSDNMEEKGEQEIDFDEQEADDNKVSDHLDENEAEDAASAGTKSMWKSRKQKIIGATRMRYNLLIHRSKTKLEKNNDEKDNEKVANQSDITFKKLKKLNRNAGGGLSDHSTDGSRSKQASDHRGDSIKSSNTDENDKMDDKSHYRRHRHRHKKRGNTVRIDTEDLGQGDEASSQTANQDLSTKAKQRRNRERVRRHRNRKQEIEVISTNEMANIIPKVNGIDSEFSSDDLKDDDFKDSQSSDDGVYVRVDSGKRKQKSKKHPDVYLPSIAKARSNTYHPIYRSSSRIDVEDRDKFLKSRDKQVLTSGNEEQTPTLPSLTADDRARQSDASSIRRSRSSRASSKDYNSMSDTQPHPLDQRIKQPLKKLDSDGSHDESKLKDQTIKGDITLPEVDSSSDHSSAIHKSQKGSKLTSDKNESPDRKSQVSRALELLKSIDEDIVQIRQQLKEERDEIKSASRSSPRHSRKKHVQDKKTDSILSSFNAGLAFIKSLNAKTGDHRGREVYSAPTTEKEEKSIILRKSDKFRVDYTKLYANKFIHDDRAKLTTAVSDASSGIRLKMTKGSKGQRLTKMVVVDAMNDSNNSKSYDHLKNLKEDEKYFIEPLPHKLGIHTPIRSKGNIRFGIMNMIWTTEAPELKLQTDTRIQLDENAERLIPFDEDDNEIKARNEIATKRHHYDALLQQMRFPSSLEVINRSISAPVTELDHKKAQGDGKETVELINQLLQSTNYLLIQPPNDYLAKANFKSDYHNKSDNQASVQNNPSNNHRHQIPAHDVHTQPIPQSKMEVNDEDGDTKLKNSTLLYLANHQADIKNSEGHKLSNLNILPSIAS</sequence>
<feature type="compositionally biased region" description="Basic and acidic residues" evidence="2">
    <location>
        <begin position="1260"/>
        <end position="1270"/>
    </location>
</feature>
<feature type="compositionally biased region" description="Basic residues" evidence="2">
    <location>
        <begin position="962"/>
        <end position="972"/>
    </location>
</feature>
<dbReference type="InterPro" id="IPR015943">
    <property type="entry name" value="WD40/YVTN_repeat-like_dom_sf"/>
</dbReference>
<dbReference type="EMBL" id="DS985243">
    <property type="protein sequence ID" value="EDV26453.1"/>
    <property type="molecule type" value="Genomic_DNA"/>
</dbReference>
<organism evidence="3 4">
    <name type="scientific">Trichoplax adhaerens</name>
    <name type="common">Trichoplax reptans</name>
    <dbReference type="NCBI Taxonomy" id="10228"/>
    <lineage>
        <taxon>Eukaryota</taxon>
        <taxon>Metazoa</taxon>
        <taxon>Placozoa</taxon>
        <taxon>Uniplacotomia</taxon>
        <taxon>Trichoplacea</taxon>
        <taxon>Trichoplacidae</taxon>
        <taxon>Trichoplax</taxon>
    </lineage>
</organism>
<dbReference type="Gene3D" id="2.130.10.10">
    <property type="entry name" value="YVTN repeat-like/Quinoprotein amine dehydrogenase"/>
    <property type="match status" value="2"/>
</dbReference>
<dbReference type="HOGENOM" id="CLU_232876_0_0_1"/>
<dbReference type="PROSITE" id="PS50082">
    <property type="entry name" value="WD_REPEATS_2"/>
    <property type="match status" value="2"/>
</dbReference>
<dbReference type="GeneID" id="6752198"/>
<feature type="compositionally biased region" description="Basic and acidic residues" evidence="2">
    <location>
        <begin position="1595"/>
        <end position="1622"/>
    </location>
</feature>